<dbReference type="Proteomes" id="UP000027442">
    <property type="component" value="Unassembled WGS sequence"/>
</dbReference>
<name>A0A069QIT4_HOYLO</name>
<evidence type="ECO:0008006" key="4">
    <source>
        <dbReference type="Google" id="ProtNLM"/>
    </source>
</evidence>
<dbReference type="PATRIC" id="fig|1122985.7.peg.2016"/>
<evidence type="ECO:0000313" key="3">
    <source>
        <dbReference type="Proteomes" id="UP000027442"/>
    </source>
</evidence>
<keyword evidence="1" id="KW-1133">Transmembrane helix</keyword>
<proteinExistence type="predicted"/>
<dbReference type="Pfam" id="PF14014">
    <property type="entry name" value="DUF4230"/>
    <property type="match status" value="1"/>
</dbReference>
<dbReference type="eggNOG" id="ENOG5032S1P">
    <property type="taxonomic scope" value="Bacteria"/>
</dbReference>
<evidence type="ECO:0000313" key="2">
    <source>
        <dbReference type="EMBL" id="KDR51979.1"/>
    </source>
</evidence>
<evidence type="ECO:0000256" key="1">
    <source>
        <dbReference type="SAM" id="Phobius"/>
    </source>
</evidence>
<dbReference type="RefSeq" id="WP_018968227.1">
    <property type="nucleotide sequence ID" value="NZ_KB899223.1"/>
</dbReference>
<organism evidence="2 3">
    <name type="scientific">Hoylesella loescheii DSM 19665 = JCM 12249 = ATCC 15930</name>
    <dbReference type="NCBI Taxonomy" id="1122985"/>
    <lineage>
        <taxon>Bacteria</taxon>
        <taxon>Pseudomonadati</taxon>
        <taxon>Bacteroidota</taxon>
        <taxon>Bacteroidia</taxon>
        <taxon>Bacteroidales</taxon>
        <taxon>Prevotellaceae</taxon>
        <taxon>Hoylesella</taxon>
    </lineage>
</organism>
<comment type="caution">
    <text evidence="2">The sequence shown here is derived from an EMBL/GenBank/DDBJ whole genome shotgun (WGS) entry which is preliminary data.</text>
</comment>
<reference evidence="2 3" key="1">
    <citation type="submission" date="2013-08" db="EMBL/GenBank/DDBJ databases">
        <authorList>
            <person name="Weinstock G."/>
            <person name="Sodergren E."/>
            <person name="Wylie T."/>
            <person name="Fulton L."/>
            <person name="Fulton R."/>
            <person name="Fronick C."/>
            <person name="O'Laughlin M."/>
            <person name="Godfrey J."/>
            <person name="Miner T."/>
            <person name="Herter B."/>
            <person name="Appelbaum E."/>
            <person name="Cordes M."/>
            <person name="Lek S."/>
            <person name="Wollam A."/>
            <person name="Pepin K.H."/>
            <person name="Palsikar V.B."/>
            <person name="Mitreva M."/>
            <person name="Wilson R.K."/>
        </authorList>
    </citation>
    <scope>NUCLEOTIDE SEQUENCE [LARGE SCALE GENOMIC DNA]</scope>
    <source>
        <strain evidence="2 3">ATCC 15930</strain>
    </source>
</reference>
<feature type="transmembrane region" description="Helical" evidence="1">
    <location>
        <begin position="15"/>
        <end position="34"/>
    </location>
</feature>
<dbReference type="EMBL" id="JNGW01000084">
    <property type="protein sequence ID" value="KDR51979.1"/>
    <property type="molecule type" value="Genomic_DNA"/>
</dbReference>
<keyword evidence="3" id="KW-1185">Reference proteome</keyword>
<keyword evidence="1" id="KW-0812">Transmembrane</keyword>
<protein>
    <recommendedName>
        <fullName evidence="4">DUF4230 domain-containing protein</fullName>
    </recommendedName>
</protein>
<dbReference type="AlphaFoldDB" id="A0A069QIT4"/>
<keyword evidence="1" id="KW-0472">Membrane</keyword>
<sequence length="212" mass="24147">MSKLRTLISFVPFRYWLYLALAVVLFVVVCVAVCRCGNDNSLSVVSNDKIELTPNQIQQIEAIGEWEFLAIDDEELVDTVKYGFFGDDKLVRIYFGTLRLGVNLREAGPRWLSMQGDTLCATLPPVKLLDNNFIDEARTKSFFSTGTWSDADRDRLYYKANAMMRKRCLTPTNMALAEENARVQFTSLLRSLGFDKTKVVFDEAQTAAKKER</sequence>
<dbReference type="InterPro" id="IPR025324">
    <property type="entry name" value="DUF4230"/>
</dbReference>
<dbReference type="HOGENOM" id="CLU_102841_0_0_10"/>
<gene>
    <name evidence="2" type="ORF">HMPREF1991_01946</name>
</gene>
<accession>A0A069QIT4</accession>